<comment type="caution">
    <text evidence="2">The sequence shown here is derived from an EMBL/GenBank/DDBJ whole genome shotgun (WGS) entry which is preliminary data.</text>
</comment>
<feature type="signal peptide" evidence="1">
    <location>
        <begin position="1"/>
        <end position="27"/>
    </location>
</feature>
<evidence type="ECO:0000313" key="2">
    <source>
        <dbReference type="EMBL" id="KAK1458716.1"/>
    </source>
</evidence>
<dbReference type="SUPFAM" id="SSF49482">
    <property type="entry name" value="Aromatic compound dioxygenase"/>
    <property type="match status" value="1"/>
</dbReference>
<gene>
    <name evidence="2" type="ORF">CCUS01_09194</name>
</gene>
<organism evidence="2 3">
    <name type="scientific">Colletotrichum cuscutae</name>
    <dbReference type="NCBI Taxonomy" id="1209917"/>
    <lineage>
        <taxon>Eukaryota</taxon>
        <taxon>Fungi</taxon>
        <taxon>Dikarya</taxon>
        <taxon>Ascomycota</taxon>
        <taxon>Pezizomycotina</taxon>
        <taxon>Sordariomycetes</taxon>
        <taxon>Hypocreomycetidae</taxon>
        <taxon>Glomerellales</taxon>
        <taxon>Glomerellaceae</taxon>
        <taxon>Colletotrichum</taxon>
        <taxon>Colletotrichum acutatum species complex</taxon>
    </lineage>
</organism>
<sequence length="361" mass="38755">MQGVYITRKPTTLALAALSLAATEVIAHPEKLTKENAKKEAALAGRSTNKCAAAIEKRKAEIIAKRSQRLYERRVENGDILPNVHGMSKRNTLQYTSIQNNTCLLAPETIFGPYGVDGELVRHDLRETQSGIDFYLDIGIIDVETCEPLEGASASIWACNATGSYASFTGIDPDTSELLDGWSKRSDGTTDDETFLRGIQVSDEAGMIEFLTKFPGYYTSRSTHIHVAVQANASDGVGFSQSALQHVGQLFFEEDLLSQVYAVSPYSAHLETLNRTTNAEDSVLSSASEDGYSPFISVSLLGDTVEDGLVGYITIGVNSTGDSIATTGTDVNPQGWIPTVSVGTEKMAQATAADRAAGYTS</sequence>
<keyword evidence="3" id="KW-1185">Reference proteome</keyword>
<dbReference type="PANTHER" id="PTHR34315">
    <property type="match status" value="1"/>
</dbReference>
<dbReference type="EMBL" id="MPDP01000276">
    <property type="protein sequence ID" value="KAK1458716.1"/>
    <property type="molecule type" value="Genomic_DNA"/>
</dbReference>
<name>A0AAI9UHT4_9PEZI</name>
<protein>
    <recommendedName>
        <fullName evidence="4">Intradiol ring-cleavage dioxygenases domain-containing protein</fullName>
    </recommendedName>
</protein>
<feature type="chain" id="PRO_5042601395" description="Intradiol ring-cleavage dioxygenases domain-containing protein" evidence="1">
    <location>
        <begin position="28"/>
        <end position="361"/>
    </location>
</feature>
<evidence type="ECO:0000256" key="1">
    <source>
        <dbReference type="SAM" id="SignalP"/>
    </source>
</evidence>
<dbReference type="Gene3D" id="2.60.130.10">
    <property type="entry name" value="Aromatic compound dioxygenase"/>
    <property type="match status" value="1"/>
</dbReference>
<keyword evidence="1" id="KW-0732">Signal</keyword>
<dbReference type="GO" id="GO:0005506">
    <property type="term" value="F:iron ion binding"/>
    <property type="evidence" value="ECO:0007669"/>
    <property type="project" value="InterPro"/>
</dbReference>
<dbReference type="AlphaFoldDB" id="A0AAI9UHT4"/>
<evidence type="ECO:0000313" key="3">
    <source>
        <dbReference type="Proteomes" id="UP001239213"/>
    </source>
</evidence>
<dbReference type="PANTHER" id="PTHR34315:SF1">
    <property type="entry name" value="INTRADIOL RING-CLEAVAGE DIOXYGENASES DOMAIN-CONTAINING PROTEIN-RELATED"/>
    <property type="match status" value="1"/>
</dbReference>
<evidence type="ECO:0008006" key="4">
    <source>
        <dbReference type="Google" id="ProtNLM"/>
    </source>
</evidence>
<dbReference type="InterPro" id="IPR015889">
    <property type="entry name" value="Intradiol_dOase_core"/>
</dbReference>
<dbReference type="CDD" id="cd03457">
    <property type="entry name" value="intradiol_dioxygenase_like"/>
    <property type="match status" value="1"/>
</dbReference>
<dbReference type="GO" id="GO:0016702">
    <property type="term" value="F:oxidoreductase activity, acting on single donors with incorporation of molecular oxygen, incorporation of two atoms of oxygen"/>
    <property type="evidence" value="ECO:0007669"/>
    <property type="project" value="InterPro"/>
</dbReference>
<proteinExistence type="predicted"/>
<dbReference type="Proteomes" id="UP001239213">
    <property type="component" value="Unassembled WGS sequence"/>
</dbReference>
<reference evidence="2" key="1">
    <citation type="submission" date="2016-11" db="EMBL/GenBank/DDBJ databases">
        <title>The genome sequence of Colletotrichum cuscutae.</title>
        <authorList>
            <person name="Baroncelli R."/>
        </authorList>
    </citation>
    <scope>NUCLEOTIDE SEQUENCE</scope>
    <source>
        <strain evidence="2">IMI 304802</strain>
    </source>
</reference>
<accession>A0AAI9UHT4</accession>